<evidence type="ECO:0000313" key="3">
    <source>
        <dbReference type="Proteomes" id="UP000613401"/>
    </source>
</evidence>
<dbReference type="AlphaFoldDB" id="A0A8H4CYB7"/>
<feature type="signal peptide" evidence="1">
    <location>
        <begin position="1"/>
        <end position="29"/>
    </location>
</feature>
<keyword evidence="3" id="KW-1185">Reference proteome</keyword>
<organism evidence="2 3">
    <name type="scientific">Colletotrichum gloeosporioides</name>
    <name type="common">Anthracnose fungus</name>
    <name type="synonym">Glomerella cingulata</name>
    <dbReference type="NCBI Taxonomy" id="474922"/>
    <lineage>
        <taxon>Eukaryota</taxon>
        <taxon>Fungi</taxon>
        <taxon>Dikarya</taxon>
        <taxon>Ascomycota</taxon>
        <taxon>Pezizomycotina</taxon>
        <taxon>Sordariomycetes</taxon>
        <taxon>Hypocreomycetidae</taxon>
        <taxon>Glomerellales</taxon>
        <taxon>Glomerellaceae</taxon>
        <taxon>Colletotrichum</taxon>
        <taxon>Colletotrichum gloeosporioides species complex</taxon>
    </lineage>
</organism>
<evidence type="ECO:0000256" key="1">
    <source>
        <dbReference type="SAM" id="SignalP"/>
    </source>
</evidence>
<dbReference type="RefSeq" id="XP_045271341.1">
    <property type="nucleotide sequence ID" value="XM_045409804.1"/>
</dbReference>
<dbReference type="Proteomes" id="UP000613401">
    <property type="component" value="Unassembled WGS sequence"/>
</dbReference>
<name>A0A8H4CYB7_COLGL</name>
<comment type="caution">
    <text evidence="2">The sequence shown here is derived from an EMBL/GenBank/DDBJ whole genome shotgun (WGS) entry which is preliminary data.</text>
</comment>
<dbReference type="GeneID" id="69017000"/>
<gene>
    <name evidence="2" type="ORF">GCG54_00009867</name>
</gene>
<protein>
    <submittedName>
        <fullName evidence="2">Uncharacterized protein</fullName>
    </submittedName>
</protein>
<dbReference type="EMBL" id="WVTB01000001">
    <property type="protein sequence ID" value="KAF3812182.1"/>
    <property type="molecule type" value="Genomic_DNA"/>
</dbReference>
<accession>A0A8H4CYB7</accession>
<reference evidence="2" key="1">
    <citation type="journal article" date="2020" name="Phytopathology">
        <title>Genome sequence and comparative analysis of Colletotrichum gloeosporioides isolated from Liriodendron leaves.</title>
        <authorList>
            <person name="Fu F.F."/>
            <person name="Hao Z."/>
            <person name="Wang P."/>
            <person name="Lu Y."/>
            <person name="Xue L.J."/>
            <person name="Wei G."/>
            <person name="Tian Y."/>
            <person name="Baishi H."/>
            <person name="Xu H."/>
            <person name="Shi J."/>
            <person name="Cheng T."/>
            <person name="Wang G."/>
            <person name="Yi Y."/>
            <person name="Chen J."/>
        </authorList>
    </citation>
    <scope>NUCLEOTIDE SEQUENCE</scope>
    <source>
        <strain evidence="2">Lc1</strain>
    </source>
</reference>
<evidence type="ECO:0000313" key="2">
    <source>
        <dbReference type="EMBL" id="KAF3812182.1"/>
    </source>
</evidence>
<sequence length="128" mass="14229">MKPNRHSGRGLGVLATLIVLFSTIHSATAVECWGGLSEYPNVFVINIGRSHSTVGAAWPGLRRIPDGNTSLCHAMENSGMQALIHYQSGRPSQTTQLYLISFYLDRNQVYGVLYLIQGTVCPEKRFRY</sequence>
<feature type="chain" id="PRO_5034949443" evidence="1">
    <location>
        <begin position="30"/>
        <end position="128"/>
    </location>
</feature>
<keyword evidence="1" id="KW-0732">Signal</keyword>
<reference evidence="2" key="2">
    <citation type="submission" date="2020-03" db="EMBL/GenBank/DDBJ databases">
        <authorList>
            <person name="Fu F.-F."/>
            <person name="Chen J."/>
        </authorList>
    </citation>
    <scope>NUCLEOTIDE SEQUENCE</scope>
    <source>
        <strain evidence="2">Lc1</strain>
    </source>
</reference>
<proteinExistence type="predicted"/>